<evidence type="ECO:0000256" key="6">
    <source>
        <dbReference type="SAM" id="Phobius"/>
    </source>
</evidence>
<feature type="transmembrane region" description="Helical" evidence="6">
    <location>
        <begin position="363"/>
        <end position="384"/>
    </location>
</feature>
<dbReference type="Pfam" id="PF04172">
    <property type="entry name" value="LrgB"/>
    <property type="match status" value="1"/>
</dbReference>
<accession>F0XQE7</accession>
<comment type="subcellular location">
    <subcellularLocation>
        <location evidence="1">Membrane</location>
        <topology evidence="1">Multi-pass membrane protein</topology>
    </subcellularLocation>
</comment>
<dbReference type="HOGENOM" id="CLU_024337_1_0_1"/>
<feature type="transmembrane region" description="Helical" evidence="6">
    <location>
        <begin position="251"/>
        <end position="276"/>
    </location>
</feature>
<keyword evidence="2 6" id="KW-0812">Transmembrane</keyword>
<proteinExistence type="predicted"/>
<feature type="region of interest" description="Disordered" evidence="5">
    <location>
        <begin position="20"/>
        <end position="55"/>
    </location>
</feature>
<feature type="transmembrane region" description="Helical" evidence="6">
    <location>
        <begin position="159"/>
        <end position="178"/>
    </location>
</feature>
<protein>
    <recommendedName>
        <fullName evidence="9">LrgB-like protein</fullName>
    </recommendedName>
</protein>
<name>F0XQE7_GROCL</name>
<feature type="compositionally biased region" description="Basic and acidic residues" evidence="5">
    <location>
        <begin position="21"/>
        <end position="38"/>
    </location>
</feature>
<evidence type="ECO:0000256" key="5">
    <source>
        <dbReference type="SAM" id="MobiDB-lite"/>
    </source>
</evidence>
<feature type="transmembrane region" description="Helical" evidence="6">
    <location>
        <begin position="105"/>
        <end position="127"/>
    </location>
</feature>
<evidence type="ECO:0000256" key="4">
    <source>
        <dbReference type="ARBA" id="ARBA00023136"/>
    </source>
</evidence>
<reference evidence="7 8" key="1">
    <citation type="journal article" date="2011" name="Proc. Natl. Acad. Sci. U.S.A.">
        <title>Genome and transcriptome analyses of the mountain pine beetle-fungal symbiont Grosmannia clavigera, a lodgepole pine pathogen.</title>
        <authorList>
            <person name="DiGuistini S."/>
            <person name="Wang Y."/>
            <person name="Liao N.Y."/>
            <person name="Taylor G."/>
            <person name="Tanguay P."/>
            <person name="Feau N."/>
            <person name="Henrissat B."/>
            <person name="Chan S.K."/>
            <person name="Hesse-Orce U."/>
            <person name="Alamouti S.M."/>
            <person name="Tsui C.K.M."/>
            <person name="Docking R.T."/>
            <person name="Levasseur A."/>
            <person name="Haridas S."/>
            <person name="Robertson G."/>
            <person name="Birol I."/>
            <person name="Holt R.A."/>
            <person name="Marra M.A."/>
            <person name="Hamelin R.C."/>
            <person name="Hirst M."/>
            <person name="Jones S.J.M."/>
            <person name="Bohlmann J."/>
            <person name="Breuil C."/>
        </authorList>
    </citation>
    <scope>NUCLEOTIDE SEQUENCE [LARGE SCALE GENOMIC DNA]</scope>
    <source>
        <strain evidence="8">kw1407 / UAMH 11150</strain>
    </source>
</reference>
<evidence type="ECO:0000313" key="7">
    <source>
        <dbReference type="EMBL" id="EFX00220.1"/>
    </source>
</evidence>
<feature type="transmembrane region" description="Helical" evidence="6">
    <location>
        <begin position="337"/>
        <end position="357"/>
    </location>
</feature>
<keyword evidence="4 6" id="KW-0472">Membrane</keyword>
<dbReference type="eggNOG" id="ENOG502QQ63">
    <property type="taxonomic scope" value="Eukaryota"/>
</dbReference>
<evidence type="ECO:0008006" key="9">
    <source>
        <dbReference type="Google" id="ProtNLM"/>
    </source>
</evidence>
<dbReference type="AlphaFoldDB" id="F0XQE7"/>
<dbReference type="PANTHER" id="PTHR30249">
    <property type="entry name" value="PUTATIVE SEROTONIN TRANSPORTER"/>
    <property type="match status" value="1"/>
</dbReference>
<gene>
    <name evidence="7" type="ORF">CMQ_7222</name>
</gene>
<evidence type="ECO:0000256" key="3">
    <source>
        <dbReference type="ARBA" id="ARBA00022989"/>
    </source>
</evidence>
<dbReference type="GO" id="GO:0016020">
    <property type="term" value="C:membrane"/>
    <property type="evidence" value="ECO:0007669"/>
    <property type="project" value="UniProtKB-SubCell"/>
</dbReference>
<dbReference type="PANTHER" id="PTHR30249:SF0">
    <property type="entry name" value="PLASTIDAL GLYCOLATE_GLYCERATE TRANSLOCATOR 1, CHLOROPLASTIC"/>
    <property type="match status" value="1"/>
</dbReference>
<dbReference type="Proteomes" id="UP000007796">
    <property type="component" value="Unassembled WGS sequence"/>
</dbReference>
<dbReference type="OrthoDB" id="2502820at2759"/>
<dbReference type="InParanoid" id="F0XQE7"/>
<keyword evidence="3 6" id="KW-1133">Transmembrane helix</keyword>
<feature type="transmembrane region" description="Helical" evidence="6">
    <location>
        <begin position="308"/>
        <end position="330"/>
    </location>
</feature>
<sequence length="398" mass="43117">MMMFAAYMTRAIQLLLSSPRKSPDHAVGDDGREREELTPLRLSGESPHTSLPPMPPRSHAAAYITVRGQNLDDPLSSFSDVPVPHFRISIPVRPPRPRAERWAEFVGGHADTFLFFCVLLLAGLPSYYSSPGYTMPLHLSVNILMFFSAMALPPSWRQLLHPVIVSAFSTLLIVWLLGRVHGDNSLSSVLGDYRTGSTYLKLWAAAGTEKANTLPRPGAGDILSSAMDASIVSLALPMYQYRHELRRHFFAIVLPNIVLSIISLFVYPVVCHAIGISPERSLAFTSRSLTLALATPAVKNLGGDLNTVSAVALISGVLGVLIGRQLLSWLRIPEDDYITRGVTFGANASALGTALLLRTDPRAAAISSLAMGLFGTVTVVFSSIPPMVHIIRSLVGLT</sequence>
<evidence type="ECO:0000256" key="2">
    <source>
        <dbReference type="ARBA" id="ARBA00022692"/>
    </source>
</evidence>
<evidence type="ECO:0000313" key="8">
    <source>
        <dbReference type="Proteomes" id="UP000007796"/>
    </source>
</evidence>
<evidence type="ECO:0000256" key="1">
    <source>
        <dbReference type="ARBA" id="ARBA00004141"/>
    </source>
</evidence>
<organism evidence="8">
    <name type="scientific">Grosmannia clavigera (strain kw1407 / UAMH 11150)</name>
    <name type="common">Blue stain fungus</name>
    <name type="synonym">Graphiocladiella clavigera</name>
    <dbReference type="NCBI Taxonomy" id="655863"/>
    <lineage>
        <taxon>Eukaryota</taxon>
        <taxon>Fungi</taxon>
        <taxon>Dikarya</taxon>
        <taxon>Ascomycota</taxon>
        <taxon>Pezizomycotina</taxon>
        <taxon>Sordariomycetes</taxon>
        <taxon>Sordariomycetidae</taxon>
        <taxon>Ophiostomatales</taxon>
        <taxon>Ophiostomataceae</taxon>
        <taxon>Leptographium</taxon>
    </lineage>
</organism>
<keyword evidence="8" id="KW-1185">Reference proteome</keyword>
<dbReference type="RefSeq" id="XP_014169702.1">
    <property type="nucleotide sequence ID" value="XM_014314227.1"/>
</dbReference>
<dbReference type="GeneID" id="25980743"/>
<dbReference type="EMBL" id="GL629801">
    <property type="protein sequence ID" value="EFX00220.1"/>
    <property type="molecule type" value="Genomic_DNA"/>
</dbReference>
<dbReference type="InterPro" id="IPR007300">
    <property type="entry name" value="CidB/LrgB"/>
</dbReference>